<evidence type="ECO:0000313" key="2">
    <source>
        <dbReference type="EMBL" id="TKR93910.1"/>
    </source>
</evidence>
<feature type="region of interest" description="Disordered" evidence="1">
    <location>
        <begin position="60"/>
        <end position="83"/>
    </location>
</feature>
<proteinExistence type="predicted"/>
<gene>
    <name evidence="2" type="ORF">L596_008278</name>
</gene>
<evidence type="ECO:0000256" key="1">
    <source>
        <dbReference type="SAM" id="MobiDB-lite"/>
    </source>
</evidence>
<feature type="region of interest" description="Disordered" evidence="1">
    <location>
        <begin position="1"/>
        <end position="47"/>
    </location>
</feature>
<protein>
    <submittedName>
        <fullName evidence="2">Uncharacterized protein</fullName>
    </submittedName>
</protein>
<dbReference type="AlphaFoldDB" id="A0A4U5PC92"/>
<reference evidence="2 3" key="1">
    <citation type="journal article" date="2015" name="Genome Biol.">
        <title>Comparative genomics of Steinernema reveals deeply conserved gene regulatory networks.</title>
        <authorList>
            <person name="Dillman A.R."/>
            <person name="Macchietto M."/>
            <person name="Porter C.F."/>
            <person name="Rogers A."/>
            <person name="Williams B."/>
            <person name="Antoshechkin I."/>
            <person name="Lee M.M."/>
            <person name="Goodwin Z."/>
            <person name="Lu X."/>
            <person name="Lewis E.E."/>
            <person name="Goodrich-Blair H."/>
            <person name="Stock S.P."/>
            <person name="Adams B.J."/>
            <person name="Sternberg P.W."/>
            <person name="Mortazavi A."/>
        </authorList>
    </citation>
    <scope>NUCLEOTIDE SEQUENCE [LARGE SCALE GENOMIC DNA]</scope>
    <source>
        <strain evidence="2 3">ALL</strain>
    </source>
</reference>
<organism evidence="2 3">
    <name type="scientific">Steinernema carpocapsae</name>
    <name type="common">Entomopathogenic nematode</name>
    <dbReference type="NCBI Taxonomy" id="34508"/>
    <lineage>
        <taxon>Eukaryota</taxon>
        <taxon>Metazoa</taxon>
        <taxon>Ecdysozoa</taxon>
        <taxon>Nematoda</taxon>
        <taxon>Chromadorea</taxon>
        <taxon>Rhabditida</taxon>
        <taxon>Tylenchina</taxon>
        <taxon>Panagrolaimomorpha</taxon>
        <taxon>Strongyloidoidea</taxon>
        <taxon>Steinernematidae</taxon>
        <taxon>Steinernema</taxon>
    </lineage>
</organism>
<keyword evidence="3" id="KW-1185">Reference proteome</keyword>
<accession>A0A4U5PC92</accession>
<comment type="caution">
    <text evidence="2">The sequence shown here is derived from an EMBL/GenBank/DDBJ whole genome shotgun (WGS) entry which is preliminary data.</text>
</comment>
<dbReference type="EMBL" id="AZBU02000002">
    <property type="protein sequence ID" value="TKR93910.1"/>
    <property type="molecule type" value="Genomic_DNA"/>
</dbReference>
<feature type="compositionally biased region" description="Basic residues" evidence="1">
    <location>
        <begin position="1"/>
        <end position="22"/>
    </location>
</feature>
<evidence type="ECO:0000313" key="3">
    <source>
        <dbReference type="Proteomes" id="UP000298663"/>
    </source>
</evidence>
<name>A0A4U5PC92_STECR</name>
<sequence length="83" mass="9447">MDKRIKTARSRRHPIHGRRRLGAPRVSPTNIGREEHEITPRLPNDPVKMVAKGYGNVIRSCNRSGDHANANQRARRGLSRDDD</sequence>
<reference evidence="2 3" key="2">
    <citation type="journal article" date="2019" name="G3 (Bethesda)">
        <title>Hybrid Assembly of the Genome of the Entomopathogenic Nematode Steinernema carpocapsae Identifies the X-Chromosome.</title>
        <authorList>
            <person name="Serra L."/>
            <person name="Macchietto M."/>
            <person name="Macias-Munoz A."/>
            <person name="McGill C.J."/>
            <person name="Rodriguez I.M."/>
            <person name="Rodriguez B."/>
            <person name="Murad R."/>
            <person name="Mortazavi A."/>
        </authorList>
    </citation>
    <scope>NUCLEOTIDE SEQUENCE [LARGE SCALE GENOMIC DNA]</scope>
    <source>
        <strain evidence="2 3">ALL</strain>
    </source>
</reference>
<dbReference type="Proteomes" id="UP000298663">
    <property type="component" value="Unassembled WGS sequence"/>
</dbReference>